<evidence type="ECO:0000313" key="1">
    <source>
        <dbReference type="EMBL" id="CAB3252641.1"/>
    </source>
</evidence>
<dbReference type="EMBL" id="CADEBC010000557">
    <property type="protein sequence ID" value="CAB3252641.1"/>
    <property type="molecule type" value="Genomic_DNA"/>
</dbReference>
<accession>A0A8S1B404</accession>
<organism evidence="1 2">
    <name type="scientific">Arctia plantaginis</name>
    <name type="common">Wood tiger moth</name>
    <name type="synonym">Phalaena plantaginis</name>
    <dbReference type="NCBI Taxonomy" id="874455"/>
    <lineage>
        <taxon>Eukaryota</taxon>
        <taxon>Metazoa</taxon>
        <taxon>Ecdysozoa</taxon>
        <taxon>Arthropoda</taxon>
        <taxon>Hexapoda</taxon>
        <taxon>Insecta</taxon>
        <taxon>Pterygota</taxon>
        <taxon>Neoptera</taxon>
        <taxon>Endopterygota</taxon>
        <taxon>Lepidoptera</taxon>
        <taxon>Glossata</taxon>
        <taxon>Ditrysia</taxon>
        <taxon>Noctuoidea</taxon>
        <taxon>Erebidae</taxon>
        <taxon>Arctiinae</taxon>
        <taxon>Arctia</taxon>
    </lineage>
</organism>
<gene>
    <name evidence="1" type="ORF">APLA_LOCUS13621</name>
</gene>
<comment type="caution">
    <text evidence="1">The sequence shown here is derived from an EMBL/GenBank/DDBJ whole genome shotgun (WGS) entry which is preliminary data.</text>
</comment>
<evidence type="ECO:0000313" key="2">
    <source>
        <dbReference type="Proteomes" id="UP000494106"/>
    </source>
</evidence>
<dbReference type="AlphaFoldDB" id="A0A8S1B404"/>
<dbReference type="Proteomes" id="UP000494106">
    <property type="component" value="Unassembled WGS sequence"/>
</dbReference>
<keyword evidence="2" id="KW-1185">Reference proteome</keyword>
<reference evidence="1 2" key="1">
    <citation type="submission" date="2020-04" db="EMBL/GenBank/DDBJ databases">
        <authorList>
            <person name="Wallbank WR R."/>
            <person name="Pardo Diaz C."/>
            <person name="Kozak K."/>
            <person name="Martin S."/>
            <person name="Jiggins C."/>
            <person name="Moest M."/>
            <person name="Warren A I."/>
            <person name="Byers J.R.P. K."/>
            <person name="Montejo-Kovacevich G."/>
            <person name="Yen C E."/>
        </authorList>
    </citation>
    <scope>NUCLEOTIDE SEQUENCE [LARGE SCALE GENOMIC DNA]</scope>
</reference>
<proteinExistence type="predicted"/>
<sequence length="102" mass="11865">MSTRSEDRGLGSRRGGFLIAPPPNLLPVMFQDRGVARPGLARMLEEWISGLEALRKGNNRPRKKWQRQKKQKGYLEEQARKEYQRVIARQWRGQQESVETCA</sequence>
<name>A0A8S1B404_ARCPL</name>
<protein>
    <submittedName>
        <fullName evidence="1">Uncharacterized protein</fullName>
    </submittedName>
</protein>